<feature type="domain" description="Histidine kinase/HSP90-like ATPase" evidence="3">
    <location>
        <begin position="36"/>
        <end position="134"/>
    </location>
</feature>
<dbReference type="GO" id="GO:0005524">
    <property type="term" value="F:ATP binding"/>
    <property type="evidence" value="ECO:0007669"/>
    <property type="project" value="UniProtKB-KW"/>
</dbReference>
<keyword evidence="6" id="KW-1185">Reference proteome</keyword>
<reference evidence="4" key="1">
    <citation type="submission" date="2022-10" db="EMBL/GenBank/DDBJ databases">
        <title>The complete genomes of actinobacterial strains from the NBC collection.</title>
        <authorList>
            <person name="Joergensen T.S."/>
            <person name="Alvarez Arevalo M."/>
            <person name="Sterndorff E.B."/>
            <person name="Faurdal D."/>
            <person name="Vuksanovic O."/>
            <person name="Mourched A.-S."/>
            <person name="Charusanti P."/>
            <person name="Shaw S."/>
            <person name="Blin K."/>
            <person name="Weber T."/>
        </authorList>
    </citation>
    <scope>NUCLEOTIDE SEQUENCE</scope>
    <source>
        <strain evidence="4">NBC_00248</strain>
    </source>
</reference>
<evidence type="ECO:0000259" key="3">
    <source>
        <dbReference type="Pfam" id="PF13581"/>
    </source>
</evidence>
<feature type="region of interest" description="Disordered" evidence="2">
    <location>
        <begin position="101"/>
        <end position="123"/>
    </location>
</feature>
<accession>A0ABZ1T2D0</accession>
<keyword evidence="1" id="KW-0418">Kinase</keyword>
<evidence type="ECO:0000313" key="5">
    <source>
        <dbReference type="EMBL" id="WUQ17613.1"/>
    </source>
</evidence>
<dbReference type="PANTHER" id="PTHR35526:SF3">
    <property type="entry name" value="ANTI-SIGMA-F FACTOR RSBW"/>
    <property type="match status" value="1"/>
</dbReference>
<feature type="compositionally biased region" description="Basic and acidic residues" evidence="2">
    <location>
        <begin position="109"/>
        <end position="123"/>
    </location>
</feature>
<dbReference type="InterPro" id="IPR050267">
    <property type="entry name" value="Anti-sigma-factor_SerPK"/>
</dbReference>
<dbReference type="SUPFAM" id="SSF55874">
    <property type="entry name" value="ATPase domain of HSP90 chaperone/DNA topoisomerase II/histidine kinase"/>
    <property type="match status" value="1"/>
</dbReference>
<dbReference type="RefSeq" id="WP_328959565.1">
    <property type="nucleotide sequence ID" value="NZ_CP108090.1"/>
</dbReference>
<dbReference type="PANTHER" id="PTHR35526">
    <property type="entry name" value="ANTI-SIGMA-F FACTOR RSBW-RELATED"/>
    <property type="match status" value="1"/>
</dbReference>
<dbReference type="InterPro" id="IPR036890">
    <property type="entry name" value="HATPase_C_sf"/>
</dbReference>
<gene>
    <name evidence="4" type="ORF">OG517_00155</name>
    <name evidence="5" type="ORF">OG517_43015</name>
</gene>
<evidence type="ECO:0000256" key="1">
    <source>
        <dbReference type="ARBA" id="ARBA00022527"/>
    </source>
</evidence>
<evidence type="ECO:0000313" key="6">
    <source>
        <dbReference type="Proteomes" id="UP001432039"/>
    </source>
</evidence>
<organism evidence="4 6">
    <name type="scientific">Streptomyces virginiae</name>
    <name type="common">Streptomyces cinnamonensis</name>
    <dbReference type="NCBI Taxonomy" id="1961"/>
    <lineage>
        <taxon>Bacteria</taxon>
        <taxon>Bacillati</taxon>
        <taxon>Actinomycetota</taxon>
        <taxon>Actinomycetes</taxon>
        <taxon>Kitasatosporales</taxon>
        <taxon>Streptomycetaceae</taxon>
        <taxon>Streptomyces</taxon>
    </lineage>
</organism>
<evidence type="ECO:0000313" key="4">
    <source>
        <dbReference type="EMBL" id="WUQ09994.1"/>
    </source>
</evidence>
<keyword evidence="1" id="KW-0808">Transferase</keyword>
<keyword evidence="4" id="KW-0547">Nucleotide-binding</keyword>
<dbReference type="EMBL" id="CP108090">
    <property type="protein sequence ID" value="WUQ09994.1"/>
    <property type="molecule type" value="Genomic_DNA"/>
</dbReference>
<dbReference type="InterPro" id="IPR003594">
    <property type="entry name" value="HATPase_dom"/>
</dbReference>
<protein>
    <submittedName>
        <fullName evidence="4">ATP-binding protein</fullName>
    </submittedName>
</protein>
<evidence type="ECO:0000256" key="2">
    <source>
        <dbReference type="SAM" id="MobiDB-lite"/>
    </source>
</evidence>
<dbReference type="Proteomes" id="UP001432039">
    <property type="component" value="Chromosome"/>
</dbReference>
<dbReference type="Gene3D" id="3.30.565.10">
    <property type="entry name" value="Histidine kinase-like ATPase, C-terminal domain"/>
    <property type="match status" value="1"/>
</dbReference>
<keyword evidence="4" id="KW-0067">ATP-binding</keyword>
<dbReference type="CDD" id="cd16936">
    <property type="entry name" value="HATPase_RsbW-like"/>
    <property type="match status" value="1"/>
</dbReference>
<name>A0ABZ1T2D0_STRVG</name>
<sequence>MYAATARVAAGPAPYATSGVLPAVCTGEAACAWSLPHRPESAGTARRIARTLLDAWGTDVDTADVVLLVVSELVTNAVEHALPPVVLHLEQRAESGALRIEVDDGGPTPEDRARAAGRDPEEHGRGGLIVALLATAHGERALPRGAAHWADLPIAP</sequence>
<dbReference type="EMBL" id="CP108090">
    <property type="protein sequence ID" value="WUQ17613.1"/>
    <property type="molecule type" value="Genomic_DNA"/>
</dbReference>
<dbReference type="Pfam" id="PF13581">
    <property type="entry name" value="HATPase_c_2"/>
    <property type="match status" value="1"/>
</dbReference>
<proteinExistence type="predicted"/>
<keyword evidence="1" id="KW-0723">Serine/threonine-protein kinase</keyword>